<dbReference type="SUPFAM" id="SSF54523">
    <property type="entry name" value="Pili subunits"/>
    <property type="match status" value="1"/>
</dbReference>
<sequence>MTRTSARQAGFTLLELLVVLAILGGLLGLVAPTIRVDRGAQELQEEAQALRAFLQNAIDDAWTKRENLALKRTQQRLALQTFIDNEWQDGATFTLTDQVISNISVSSRLLQQGKESLGISDNHIEWLTLSNGEYLPLSWQLSLGDYRVTIVGDGINGLTLE</sequence>
<gene>
    <name evidence="2" type="ORF">FJM67_10650</name>
</gene>
<dbReference type="AlphaFoldDB" id="A0A501WLC1"/>
<keyword evidence="3" id="KW-1185">Reference proteome</keyword>
<dbReference type="RefSeq" id="WP_140589142.1">
    <property type="nucleotide sequence ID" value="NZ_VFRR01000020.1"/>
</dbReference>
<dbReference type="OrthoDB" id="6107838at2"/>
<dbReference type="InterPro" id="IPR012902">
    <property type="entry name" value="N_methyl_site"/>
</dbReference>
<proteinExistence type="predicted"/>
<accession>A0A501WLC1</accession>
<comment type="caution">
    <text evidence="2">The sequence shown here is derived from an EMBL/GenBank/DDBJ whole genome shotgun (WGS) entry which is preliminary data.</text>
</comment>
<organism evidence="2 3">
    <name type="scientific">Maribrevibacterium harenarium</name>
    <dbReference type="NCBI Taxonomy" id="2589817"/>
    <lineage>
        <taxon>Bacteria</taxon>
        <taxon>Pseudomonadati</taxon>
        <taxon>Pseudomonadota</taxon>
        <taxon>Gammaproteobacteria</taxon>
        <taxon>Oceanospirillales</taxon>
        <taxon>Oceanospirillaceae</taxon>
        <taxon>Maribrevibacterium</taxon>
    </lineage>
</organism>
<evidence type="ECO:0000256" key="1">
    <source>
        <dbReference type="SAM" id="Phobius"/>
    </source>
</evidence>
<keyword evidence="1" id="KW-0472">Membrane</keyword>
<dbReference type="EMBL" id="VFRR01000020">
    <property type="protein sequence ID" value="TPE50299.1"/>
    <property type="molecule type" value="Genomic_DNA"/>
</dbReference>
<dbReference type="Proteomes" id="UP000315901">
    <property type="component" value="Unassembled WGS sequence"/>
</dbReference>
<dbReference type="Gene3D" id="3.30.700.10">
    <property type="entry name" value="Glycoprotein, Type 4 Pilin"/>
    <property type="match status" value="1"/>
</dbReference>
<keyword evidence="1" id="KW-0812">Transmembrane</keyword>
<feature type="transmembrane region" description="Helical" evidence="1">
    <location>
        <begin position="12"/>
        <end position="31"/>
    </location>
</feature>
<keyword evidence="1" id="KW-1133">Transmembrane helix</keyword>
<name>A0A501WLC1_9GAMM</name>
<evidence type="ECO:0000313" key="3">
    <source>
        <dbReference type="Proteomes" id="UP000315901"/>
    </source>
</evidence>
<reference evidence="2 3" key="1">
    <citation type="submission" date="2019-06" db="EMBL/GenBank/DDBJ databases">
        <title>A novel bacterium of genus Marinomonas, isolated from coastal sand.</title>
        <authorList>
            <person name="Huang H."/>
            <person name="Mo K."/>
            <person name="Hu Y."/>
        </authorList>
    </citation>
    <scope>NUCLEOTIDE SEQUENCE [LARGE SCALE GENOMIC DNA]</scope>
    <source>
        <strain evidence="2 3">HB171799</strain>
    </source>
</reference>
<evidence type="ECO:0000313" key="2">
    <source>
        <dbReference type="EMBL" id="TPE50299.1"/>
    </source>
</evidence>
<dbReference type="Pfam" id="PF07963">
    <property type="entry name" value="N_methyl"/>
    <property type="match status" value="1"/>
</dbReference>
<dbReference type="NCBIfam" id="TIGR02532">
    <property type="entry name" value="IV_pilin_GFxxxE"/>
    <property type="match status" value="1"/>
</dbReference>
<dbReference type="InterPro" id="IPR045584">
    <property type="entry name" value="Pilin-like"/>
</dbReference>
<protein>
    <submittedName>
        <fullName evidence="2">Prepilin-type N-terminal cleavage/methylation domain-containing protein</fullName>
    </submittedName>
</protein>
<dbReference type="PROSITE" id="PS00409">
    <property type="entry name" value="PROKAR_NTER_METHYL"/>
    <property type="match status" value="1"/>
</dbReference>